<keyword evidence="5" id="KW-0808">Transferase</keyword>
<comment type="pathway">
    <text evidence="2">Amino-acid biosynthesis; L-cysteine biosynthesis; L-cysteine from L-serine: step 2/2.</text>
</comment>
<keyword evidence="6" id="KW-0663">Pyridoxal phosphate</keyword>
<dbReference type="NCBIfam" id="TIGR03945">
    <property type="entry name" value="PLP_SbnA_fam"/>
    <property type="match status" value="1"/>
</dbReference>
<dbReference type="GO" id="GO:0004124">
    <property type="term" value="F:cysteine synthase activity"/>
    <property type="evidence" value="ECO:0007669"/>
    <property type="project" value="UniProtKB-EC"/>
</dbReference>
<comment type="caution">
    <text evidence="9">The sequence shown here is derived from an EMBL/GenBank/DDBJ whole genome shotgun (WGS) entry which is preliminary data.</text>
</comment>
<dbReference type="InterPro" id="IPR050214">
    <property type="entry name" value="Cys_Synth/Cystath_Beta-Synth"/>
</dbReference>
<comment type="cofactor">
    <cofactor evidence="1">
        <name>pyridoxal 5'-phosphate</name>
        <dbReference type="ChEBI" id="CHEBI:597326"/>
    </cofactor>
</comment>
<evidence type="ECO:0000256" key="4">
    <source>
        <dbReference type="ARBA" id="ARBA00012681"/>
    </source>
</evidence>
<dbReference type="InterPro" id="IPR036052">
    <property type="entry name" value="TrpB-like_PALP_sf"/>
</dbReference>
<dbReference type="PANTHER" id="PTHR10314">
    <property type="entry name" value="CYSTATHIONINE BETA-SYNTHASE"/>
    <property type="match status" value="1"/>
</dbReference>
<feature type="domain" description="Tryptophan synthase beta chain-like PALP" evidence="8">
    <location>
        <begin position="25"/>
        <end position="296"/>
    </location>
</feature>
<name>A0A161YGX1_9GAMM</name>
<comment type="subunit">
    <text evidence="3">Homodimer.</text>
</comment>
<dbReference type="EC" id="2.5.1.47" evidence="4"/>
<dbReference type="RefSeq" id="WP_063369526.1">
    <property type="nucleotide sequence ID" value="NZ_AUYC01000051.1"/>
</dbReference>
<dbReference type="InterPro" id="IPR023927">
    <property type="entry name" value="SbnA"/>
</dbReference>
<evidence type="ECO:0000256" key="1">
    <source>
        <dbReference type="ARBA" id="ARBA00001933"/>
    </source>
</evidence>
<comment type="catalytic activity">
    <reaction evidence="7">
        <text>O-acetyl-L-serine + hydrogen sulfide = L-cysteine + acetate</text>
        <dbReference type="Rhea" id="RHEA:14829"/>
        <dbReference type="ChEBI" id="CHEBI:29919"/>
        <dbReference type="ChEBI" id="CHEBI:30089"/>
        <dbReference type="ChEBI" id="CHEBI:35235"/>
        <dbReference type="ChEBI" id="CHEBI:58340"/>
        <dbReference type="EC" id="2.5.1.47"/>
    </reaction>
</comment>
<dbReference type="Proteomes" id="UP000076486">
    <property type="component" value="Unassembled WGS sequence"/>
</dbReference>
<evidence type="ECO:0000259" key="8">
    <source>
        <dbReference type="Pfam" id="PF00291"/>
    </source>
</evidence>
<accession>A0A161YGX1</accession>
<dbReference type="AlphaFoldDB" id="A0A161YGX1"/>
<dbReference type="Gene3D" id="3.40.50.1100">
    <property type="match status" value="2"/>
</dbReference>
<evidence type="ECO:0000256" key="7">
    <source>
        <dbReference type="ARBA" id="ARBA00047931"/>
    </source>
</evidence>
<evidence type="ECO:0000256" key="6">
    <source>
        <dbReference type="ARBA" id="ARBA00022898"/>
    </source>
</evidence>
<protein>
    <recommendedName>
        <fullName evidence="4">cysteine synthase</fullName>
        <ecNumber evidence="4">2.5.1.47</ecNumber>
    </recommendedName>
</protein>
<evidence type="ECO:0000313" key="9">
    <source>
        <dbReference type="EMBL" id="KZN59881.1"/>
    </source>
</evidence>
<reference evidence="9 10" key="1">
    <citation type="submission" date="2013-07" db="EMBL/GenBank/DDBJ databases">
        <title>Comparative Genomic and Metabolomic Analysis of Twelve Strains of Pseudoalteromonas luteoviolacea.</title>
        <authorList>
            <person name="Vynne N.G."/>
            <person name="Mansson M."/>
            <person name="Gram L."/>
        </authorList>
    </citation>
    <scope>NUCLEOTIDE SEQUENCE [LARGE SCALE GENOMIC DNA]</scope>
    <source>
        <strain evidence="9 10">CPMOR-1</strain>
    </source>
</reference>
<dbReference type="InterPro" id="IPR001926">
    <property type="entry name" value="TrpB-like_PALP"/>
</dbReference>
<evidence type="ECO:0000256" key="3">
    <source>
        <dbReference type="ARBA" id="ARBA00011738"/>
    </source>
</evidence>
<dbReference type="PATRIC" id="fig|1365248.3.peg.4325"/>
<proteinExistence type="predicted"/>
<sequence>MSRLNSIRVSKPEQLLINNLYLELSGIAPAQVHLKYEGFNAAGSIKMKSALTLIDELEQQGKLKPGSEIIESSSGNLGVALAIICASRGYKFTCVTDLACTEQARAAILAAGANLIVVKDRDANGGFLATRLATIKDKCQQNPNLVWTNQYASSSNVNAHYKYTAPEILSTFEKVDWLFVGAGTTGTLMGCIKYFAEHSPSTRIVAIDAKGSITFGHPKGIRHIPGIGTSRVPPICDHDAVKHVHLVAEQNTIAECHYWAKQGFMFGGSTGSVLTGIRHYADKIKATDTVVAISPDGGEKYLKSIYNPQWVAERFSSLPEIVPYKSKNTSDDVKIKELDYEV</sequence>
<dbReference type="SUPFAM" id="SSF53686">
    <property type="entry name" value="Tryptophan synthase beta subunit-like PLP-dependent enzymes"/>
    <property type="match status" value="1"/>
</dbReference>
<evidence type="ECO:0000256" key="2">
    <source>
        <dbReference type="ARBA" id="ARBA00004962"/>
    </source>
</evidence>
<dbReference type="EMBL" id="AUYC01000051">
    <property type="protein sequence ID" value="KZN59881.1"/>
    <property type="molecule type" value="Genomic_DNA"/>
</dbReference>
<organism evidence="9 10">
    <name type="scientific">Pseudoalteromonas luteoviolacea CPMOR-1</name>
    <dbReference type="NCBI Taxonomy" id="1365248"/>
    <lineage>
        <taxon>Bacteria</taxon>
        <taxon>Pseudomonadati</taxon>
        <taxon>Pseudomonadota</taxon>
        <taxon>Gammaproteobacteria</taxon>
        <taxon>Alteromonadales</taxon>
        <taxon>Pseudoalteromonadaceae</taxon>
        <taxon>Pseudoalteromonas</taxon>
    </lineage>
</organism>
<evidence type="ECO:0000256" key="5">
    <source>
        <dbReference type="ARBA" id="ARBA00022679"/>
    </source>
</evidence>
<evidence type="ECO:0000313" key="10">
    <source>
        <dbReference type="Proteomes" id="UP000076486"/>
    </source>
</evidence>
<gene>
    <name evidence="9" type="ORF">N473_02895</name>
</gene>
<dbReference type="Pfam" id="PF00291">
    <property type="entry name" value="PALP"/>
    <property type="match status" value="1"/>
</dbReference>
<dbReference type="CDD" id="cd01561">
    <property type="entry name" value="CBS_like"/>
    <property type="match status" value="1"/>
</dbReference>